<accession>A0A6G9ZF57</accession>
<evidence type="ECO:0000313" key="3">
    <source>
        <dbReference type="Proteomes" id="UP000500953"/>
    </source>
</evidence>
<feature type="domain" description="ER-bound oxygenase mpaB/mpaB'/Rubber oxygenase catalytic" evidence="1">
    <location>
        <begin position="36"/>
        <end position="263"/>
    </location>
</feature>
<name>A0A6G9ZF57_9NOCA</name>
<dbReference type="Proteomes" id="UP000500953">
    <property type="component" value="Chromosome"/>
</dbReference>
<dbReference type="InterPro" id="IPR018713">
    <property type="entry name" value="MPAB/Lcp_cat_dom"/>
</dbReference>
<dbReference type="Pfam" id="PF09995">
    <property type="entry name" value="MPAB_Lcp_cat"/>
    <property type="match status" value="1"/>
</dbReference>
<sequence>MTTLDDRRARIDALPDRQPLGSGTRMFQDAGLITHVLTQGSGFLLMAMDPAFSAVAQQYSTFRTDPIGRAVRSLYSVMTWVYAGPASLAEADRLREAHAHLRAEGEDGTRYTALAADSWAWVMHTTIWAHFTHTARFSRRPLTTTETEAVYREAIQLMRNLVLAPDHIPPTYAEWDTWFTDQLTHRLRNTDTARQYLAVIATLAPPTHLSPLRRLLWRAAAAPLRPLLMLCTVGTLPEPARRTLGLHWSRRRERTLRAVSWGIAHLLPLLPQRLRYLPIAYEAHRAERARARLDTAIDTRPR</sequence>
<dbReference type="PANTHER" id="PTHR36151:SF3">
    <property type="entry name" value="ER-BOUND OXYGENASE MPAB_MPAB'_RUBBER OXYGENASE CATALYTIC DOMAIN-CONTAINING PROTEIN"/>
    <property type="match status" value="1"/>
</dbReference>
<gene>
    <name evidence="2" type="ORF">F6W96_40510</name>
</gene>
<dbReference type="PANTHER" id="PTHR36151">
    <property type="entry name" value="BLR2777 PROTEIN"/>
    <property type="match status" value="1"/>
</dbReference>
<protein>
    <submittedName>
        <fullName evidence="2">DUF2236 domain-containing protein</fullName>
    </submittedName>
</protein>
<dbReference type="RefSeq" id="WP_167490946.1">
    <property type="nucleotide sequence ID" value="NZ_CP046173.1"/>
</dbReference>
<proteinExistence type="predicted"/>
<dbReference type="GO" id="GO:0016491">
    <property type="term" value="F:oxidoreductase activity"/>
    <property type="evidence" value="ECO:0007669"/>
    <property type="project" value="InterPro"/>
</dbReference>
<organism evidence="2 3">
    <name type="scientific">Nocardia terpenica</name>
    <dbReference type="NCBI Taxonomy" id="455432"/>
    <lineage>
        <taxon>Bacteria</taxon>
        <taxon>Bacillati</taxon>
        <taxon>Actinomycetota</taxon>
        <taxon>Actinomycetes</taxon>
        <taxon>Mycobacteriales</taxon>
        <taxon>Nocardiaceae</taxon>
        <taxon>Nocardia</taxon>
    </lineage>
</organism>
<dbReference type="EMBL" id="CP046173">
    <property type="protein sequence ID" value="QIS23623.1"/>
    <property type="molecule type" value="Genomic_DNA"/>
</dbReference>
<dbReference type="AlphaFoldDB" id="A0A6G9ZF57"/>
<evidence type="ECO:0000313" key="2">
    <source>
        <dbReference type="EMBL" id="QIS23623.1"/>
    </source>
</evidence>
<reference evidence="2 3" key="1">
    <citation type="journal article" date="2019" name="ACS Chem. Biol.">
        <title>Identification and Mobilization of a Cryptic Antibiotic Biosynthesis Gene Locus from a Human-Pathogenic Nocardia Isolate.</title>
        <authorList>
            <person name="Herisse M."/>
            <person name="Ishida K."/>
            <person name="Porter J.L."/>
            <person name="Howden B."/>
            <person name="Hertweck C."/>
            <person name="Stinear T.P."/>
            <person name="Pidot S.J."/>
        </authorList>
    </citation>
    <scope>NUCLEOTIDE SEQUENCE [LARGE SCALE GENOMIC DNA]</scope>
    <source>
        <strain evidence="2 3">AUSMDU00012715</strain>
    </source>
</reference>
<evidence type="ECO:0000259" key="1">
    <source>
        <dbReference type="Pfam" id="PF09995"/>
    </source>
</evidence>